<evidence type="ECO:0000256" key="5">
    <source>
        <dbReference type="ARBA" id="ARBA00023242"/>
    </source>
</evidence>
<keyword evidence="2" id="KW-0227">DNA damage</keyword>
<feature type="region of interest" description="Disordered" evidence="8">
    <location>
        <begin position="499"/>
        <end position="538"/>
    </location>
</feature>
<evidence type="ECO:0000256" key="7">
    <source>
        <dbReference type="ARBA" id="ARBA00044529"/>
    </source>
</evidence>
<keyword evidence="3" id="KW-0238">DNA-binding</keyword>
<feature type="compositionally biased region" description="Acidic residues" evidence="8">
    <location>
        <begin position="331"/>
        <end position="343"/>
    </location>
</feature>
<evidence type="ECO:0000259" key="10">
    <source>
        <dbReference type="Pfam" id="PF21928"/>
    </source>
</evidence>
<accession>A0A6A6ZMV0</accession>
<feature type="domain" description="XLF-like N-terminal" evidence="9">
    <location>
        <begin position="4"/>
        <end position="125"/>
    </location>
</feature>
<dbReference type="EMBL" id="MU006234">
    <property type="protein sequence ID" value="KAF2822412.1"/>
    <property type="molecule type" value="Genomic_DNA"/>
</dbReference>
<dbReference type="Pfam" id="PF09302">
    <property type="entry name" value="XLF"/>
    <property type="match status" value="1"/>
</dbReference>
<proteinExistence type="inferred from homology"/>
<comment type="similarity">
    <text evidence="6">Belongs to the XRCC4-XLF family. XLF subfamily.</text>
</comment>
<evidence type="ECO:0000313" key="11">
    <source>
        <dbReference type="EMBL" id="KAF2822412.1"/>
    </source>
</evidence>
<evidence type="ECO:0000256" key="4">
    <source>
        <dbReference type="ARBA" id="ARBA00023204"/>
    </source>
</evidence>
<dbReference type="Pfam" id="PF21928">
    <property type="entry name" value="XLF_CC"/>
    <property type="match status" value="1"/>
</dbReference>
<name>A0A6A6ZMV0_9PLEO</name>
<evidence type="ECO:0000256" key="6">
    <source>
        <dbReference type="ARBA" id="ARBA00025747"/>
    </source>
</evidence>
<dbReference type="Gene3D" id="2.170.210.10">
    <property type="entry name" value="DNA double-strand break repair and VJ recombination XRCC4, N-terminal"/>
    <property type="match status" value="1"/>
</dbReference>
<dbReference type="PANTHER" id="PTHR32235:SF1">
    <property type="entry name" value="NON-HOMOLOGOUS END-JOINING FACTOR 1"/>
    <property type="match status" value="1"/>
</dbReference>
<dbReference type="GO" id="GO:0032807">
    <property type="term" value="C:DNA ligase IV complex"/>
    <property type="evidence" value="ECO:0007669"/>
    <property type="project" value="TreeGrafter"/>
</dbReference>
<dbReference type="InterPro" id="IPR052287">
    <property type="entry name" value="NHEJ_factor"/>
</dbReference>
<protein>
    <recommendedName>
        <fullName evidence="7">Non-homologous end-joining factor 1</fullName>
    </recommendedName>
</protein>
<evidence type="ECO:0000259" key="9">
    <source>
        <dbReference type="Pfam" id="PF09302"/>
    </source>
</evidence>
<dbReference type="GO" id="GO:0006303">
    <property type="term" value="P:double-strand break repair via nonhomologous end joining"/>
    <property type="evidence" value="ECO:0007669"/>
    <property type="project" value="UniProtKB-ARBA"/>
</dbReference>
<feature type="compositionally biased region" description="Polar residues" evidence="8">
    <location>
        <begin position="457"/>
        <end position="466"/>
    </location>
</feature>
<feature type="compositionally biased region" description="Basic and acidic residues" evidence="8">
    <location>
        <begin position="508"/>
        <end position="527"/>
    </location>
</feature>
<keyword evidence="4" id="KW-0234">DNA repair</keyword>
<dbReference type="InterPro" id="IPR015381">
    <property type="entry name" value="XLF-like_N"/>
</dbReference>
<dbReference type="InterPro" id="IPR038051">
    <property type="entry name" value="XRCC4-like_N_sf"/>
</dbReference>
<dbReference type="AlphaFoldDB" id="A0A6A6ZMV0"/>
<keyword evidence="12" id="KW-1185">Reference proteome</keyword>
<dbReference type="Proteomes" id="UP000799424">
    <property type="component" value="Unassembled WGS sequence"/>
</dbReference>
<feature type="domain" description="XLF-like coiled-coil region" evidence="10">
    <location>
        <begin position="128"/>
        <end position="178"/>
    </location>
</feature>
<feature type="region of interest" description="Disordered" evidence="8">
    <location>
        <begin position="329"/>
        <end position="466"/>
    </location>
</feature>
<dbReference type="PANTHER" id="PTHR32235">
    <property type="entry name" value="NON-HOMOLOGOUS END-JOINING FACTOR 1"/>
    <property type="match status" value="1"/>
</dbReference>
<gene>
    <name evidence="11" type="ORF">CC86DRAFT_329946</name>
</gene>
<reference evidence="11" key="1">
    <citation type="journal article" date="2020" name="Stud. Mycol.">
        <title>101 Dothideomycetes genomes: a test case for predicting lifestyles and emergence of pathogens.</title>
        <authorList>
            <person name="Haridas S."/>
            <person name="Albert R."/>
            <person name="Binder M."/>
            <person name="Bloem J."/>
            <person name="Labutti K."/>
            <person name="Salamov A."/>
            <person name="Andreopoulos B."/>
            <person name="Baker S."/>
            <person name="Barry K."/>
            <person name="Bills G."/>
            <person name="Bluhm B."/>
            <person name="Cannon C."/>
            <person name="Castanera R."/>
            <person name="Culley D."/>
            <person name="Daum C."/>
            <person name="Ezra D."/>
            <person name="Gonzalez J."/>
            <person name="Henrissat B."/>
            <person name="Kuo A."/>
            <person name="Liang C."/>
            <person name="Lipzen A."/>
            <person name="Lutzoni F."/>
            <person name="Magnuson J."/>
            <person name="Mondo S."/>
            <person name="Nolan M."/>
            <person name="Ohm R."/>
            <person name="Pangilinan J."/>
            <person name="Park H.-J."/>
            <person name="Ramirez L."/>
            <person name="Alfaro M."/>
            <person name="Sun H."/>
            <person name="Tritt A."/>
            <person name="Yoshinaga Y."/>
            <person name="Zwiers L.-H."/>
            <person name="Turgeon B."/>
            <person name="Goodwin S."/>
            <person name="Spatafora J."/>
            <person name="Crous P."/>
            <person name="Grigoriev I."/>
        </authorList>
    </citation>
    <scope>NUCLEOTIDE SEQUENCE</scope>
    <source>
        <strain evidence="11">CBS 113818</strain>
    </source>
</reference>
<organism evidence="11 12">
    <name type="scientific">Ophiobolus disseminans</name>
    <dbReference type="NCBI Taxonomy" id="1469910"/>
    <lineage>
        <taxon>Eukaryota</taxon>
        <taxon>Fungi</taxon>
        <taxon>Dikarya</taxon>
        <taxon>Ascomycota</taxon>
        <taxon>Pezizomycotina</taxon>
        <taxon>Dothideomycetes</taxon>
        <taxon>Pleosporomycetidae</taxon>
        <taxon>Pleosporales</taxon>
        <taxon>Pleosporineae</taxon>
        <taxon>Phaeosphaeriaceae</taxon>
        <taxon>Ophiobolus</taxon>
    </lineage>
</organism>
<evidence type="ECO:0000256" key="8">
    <source>
        <dbReference type="SAM" id="MobiDB-lite"/>
    </source>
</evidence>
<sequence length="538" mass="59337">MSCWRVLELAEQPDGEQIPQLLVKPVFASASYTIHLTCLSNIWSEVLDVDAVVDRALQQQSPIEVSKQDPGQLAILLDHVKRSLENSSDAVCRLTRHDADGITLHTTIGLPQPLDCLTWKFYLEKRTSTVLKNELILPLLISSHIQHGRITGLISTIADKDKAITRLVNQYESSNLDLAAAFPIISGLKSGRRVVKHEQAARHIPALQPFREDAFKQKTGHLVDSDVSTLGLFQEALSECAPDVPSQLRLDDGDLNWWASVPDRLNPPKVPVMKTKKSATVDEPVTARTNSSDDETEDEFETHANFKIRKVETKTAKQPGDLFSLDKAAASDDDATEDEDDLDAPPKSHGQKSGQSAREPPRHTKSLTPEDRYPPKPDTLPVAKSKVKGFRIGGKADKSFEDPPPPVTDDLDAAPDAGNLNVKEQPASQINAHADTTPKKVKRPFRIGGKGKGAATGSLQMDDSNLPITDRTRATESPIVQPPSSPPVGVNVKKEIPIVVEEHEETPEEKAERRRADLKRKTEEAAKKQAQTKKKRRF</sequence>
<keyword evidence="5" id="KW-0539">Nucleus</keyword>
<evidence type="ECO:0000256" key="1">
    <source>
        <dbReference type="ARBA" id="ARBA00004123"/>
    </source>
</evidence>
<feature type="region of interest" description="Disordered" evidence="8">
    <location>
        <begin position="262"/>
        <end position="301"/>
    </location>
</feature>
<evidence type="ECO:0000313" key="12">
    <source>
        <dbReference type="Proteomes" id="UP000799424"/>
    </source>
</evidence>
<dbReference type="InterPro" id="IPR053829">
    <property type="entry name" value="XLF-like_CC"/>
</dbReference>
<evidence type="ECO:0000256" key="3">
    <source>
        <dbReference type="ARBA" id="ARBA00023125"/>
    </source>
</evidence>
<dbReference type="GO" id="GO:0045027">
    <property type="term" value="F:DNA end binding"/>
    <property type="evidence" value="ECO:0007669"/>
    <property type="project" value="TreeGrafter"/>
</dbReference>
<comment type="subcellular location">
    <subcellularLocation>
        <location evidence="1">Nucleus</location>
    </subcellularLocation>
</comment>
<evidence type="ECO:0000256" key="2">
    <source>
        <dbReference type="ARBA" id="ARBA00022763"/>
    </source>
</evidence>
<dbReference type="CDD" id="cd22285">
    <property type="entry name" value="HD_XLF_N"/>
    <property type="match status" value="1"/>
</dbReference>
<dbReference type="OrthoDB" id="2155935at2759"/>